<dbReference type="EMBL" id="CP147711">
    <property type="protein sequence ID" value="WXC80829.1"/>
    <property type="molecule type" value="Genomic_DNA"/>
</dbReference>
<proteinExistence type="predicted"/>
<accession>A0ABZ2P2E2</accession>
<dbReference type="PANTHER" id="PTHR43393:SF3">
    <property type="entry name" value="LYSINE DECARBOXYLASE-LIKE PROTEIN"/>
    <property type="match status" value="1"/>
</dbReference>
<organism evidence="5 6">
    <name type="scientific">Bradyrhizobium septentrionale</name>
    <dbReference type="NCBI Taxonomy" id="1404411"/>
    <lineage>
        <taxon>Bacteria</taxon>
        <taxon>Pseudomonadati</taxon>
        <taxon>Pseudomonadota</taxon>
        <taxon>Alphaproteobacteria</taxon>
        <taxon>Hyphomicrobiales</taxon>
        <taxon>Nitrobacteraceae</taxon>
        <taxon>Bradyrhizobium</taxon>
    </lineage>
</organism>
<evidence type="ECO:0000256" key="3">
    <source>
        <dbReference type="ARBA" id="ARBA00031983"/>
    </source>
</evidence>
<gene>
    <name evidence="5" type="ORF">WDK88_04060</name>
</gene>
<reference evidence="5" key="1">
    <citation type="journal article" date="2021" name="Int. J. Syst. Evol. Microbiol.">
        <title>Bradyrhizobium septentrionale sp. nov. (sv. septentrionale) and Bradyrhizobium quebecense sp. nov. (sv. septentrionale) associated with legumes native to Canada possess rearranged symbiosis genes and numerous insertion sequences.</title>
        <authorList>
            <person name="Bromfield E.S.P."/>
            <person name="Cloutier S."/>
        </authorList>
    </citation>
    <scope>NUCLEOTIDE SEQUENCE</scope>
    <source>
        <strain evidence="5">5S5</strain>
    </source>
</reference>
<evidence type="ECO:0000256" key="2">
    <source>
        <dbReference type="ARBA" id="ARBA00011985"/>
    </source>
</evidence>
<dbReference type="EC" id="3.2.2.4" evidence="2"/>
<protein>
    <recommendedName>
        <fullName evidence="3">AMP nucleosidase</fullName>
        <ecNumber evidence="2">3.2.2.4</ecNumber>
    </recommendedName>
    <alternativeName>
        <fullName evidence="3">AMP nucleosidase</fullName>
    </alternativeName>
</protein>
<evidence type="ECO:0000313" key="6">
    <source>
        <dbReference type="Proteomes" id="UP001432046"/>
    </source>
</evidence>
<keyword evidence="5" id="KW-0326">Glycosidase</keyword>
<dbReference type="Gene3D" id="3.40.50.450">
    <property type="match status" value="1"/>
</dbReference>
<feature type="region of interest" description="Disordered" evidence="4">
    <location>
        <begin position="65"/>
        <end position="98"/>
    </location>
</feature>
<dbReference type="PANTHER" id="PTHR43393">
    <property type="entry name" value="CYTOKININ RIBOSIDE 5'-MONOPHOSPHATE PHOSPHORIBOHYDROLASE"/>
    <property type="match status" value="1"/>
</dbReference>
<evidence type="ECO:0000256" key="1">
    <source>
        <dbReference type="ARBA" id="ARBA00000274"/>
    </source>
</evidence>
<dbReference type="RefSeq" id="WP_338822204.1">
    <property type="nucleotide sequence ID" value="NZ_CP147708.1"/>
</dbReference>
<dbReference type="Proteomes" id="UP001432046">
    <property type="component" value="Chromosome"/>
</dbReference>
<name>A0ABZ2P2E2_9BRAD</name>
<evidence type="ECO:0000256" key="4">
    <source>
        <dbReference type="SAM" id="MobiDB-lite"/>
    </source>
</evidence>
<keyword evidence="5" id="KW-0378">Hydrolase</keyword>
<reference evidence="5" key="2">
    <citation type="submission" date="2024-03" db="EMBL/GenBank/DDBJ databases">
        <authorList>
            <person name="Bromfield E.S.P."/>
            <person name="Cloutier S."/>
        </authorList>
    </citation>
    <scope>NUCLEOTIDE SEQUENCE</scope>
    <source>
        <strain evidence="5">5S5</strain>
    </source>
</reference>
<comment type="catalytic activity">
    <reaction evidence="1">
        <text>AMP + H2O = D-ribose 5-phosphate + adenine</text>
        <dbReference type="Rhea" id="RHEA:20129"/>
        <dbReference type="ChEBI" id="CHEBI:15377"/>
        <dbReference type="ChEBI" id="CHEBI:16708"/>
        <dbReference type="ChEBI" id="CHEBI:78346"/>
        <dbReference type="ChEBI" id="CHEBI:456215"/>
        <dbReference type="EC" id="3.2.2.4"/>
    </reaction>
</comment>
<dbReference type="SUPFAM" id="SSF102405">
    <property type="entry name" value="MCP/YpsA-like"/>
    <property type="match status" value="1"/>
</dbReference>
<dbReference type="InterPro" id="IPR052341">
    <property type="entry name" value="LOG_family_nucleotidases"/>
</dbReference>
<dbReference type="Pfam" id="PF03641">
    <property type="entry name" value="Lysine_decarbox"/>
    <property type="match status" value="1"/>
</dbReference>
<dbReference type="InterPro" id="IPR031100">
    <property type="entry name" value="LOG_fam"/>
</dbReference>
<keyword evidence="6" id="KW-1185">Reference proteome</keyword>
<sequence>MTDEVKLPVVEQQEKYGADVGYEKPGDRRWLLDLLEDDDVREVLKHQAALTPPKQTAERCMIDEGGLRSNRPSSIPKPAHSVDRTAALTGEEPESAEKDIRVPDTLRGILRSPSYQEADQDEKFLQSEATRGIRLQLDFLKAETLLREHQVAHTIVVFGSTRIREAQAARWSVASPVDALSLNPDDDSLQRRLKTARSIAAKSKYYRMAREFGQIVGVASEKAIGGRLMIMTGGGPGIMEAANRGAHDVGAQSIGLNIRLPKEQDPNPYVTPELCFRFHYFAMRKLHLLMRARALVAFPGGFGTMDELFEVLSLAQTRKIAPVPVVLVGESYWRRAFDPDFLADEGVIDPEDRDLFWFAESAEEAWQSILRWHEAAGRPLLTVGDDASRDKPVSQEVKS</sequence>
<evidence type="ECO:0000313" key="5">
    <source>
        <dbReference type="EMBL" id="WXC80829.1"/>
    </source>
</evidence>
<dbReference type="GO" id="GO:0016798">
    <property type="term" value="F:hydrolase activity, acting on glycosyl bonds"/>
    <property type="evidence" value="ECO:0007669"/>
    <property type="project" value="UniProtKB-KW"/>
</dbReference>